<dbReference type="PANTHER" id="PTHR42784:SF1">
    <property type="entry name" value="PYRANOSE 2-OXIDASE"/>
    <property type="match status" value="1"/>
</dbReference>
<proteinExistence type="inferred from homology"/>
<keyword evidence="8" id="KW-0274">FAD</keyword>
<comment type="cofactor">
    <cofactor evidence="2">
        <name>FAD</name>
        <dbReference type="ChEBI" id="CHEBI:57692"/>
    </cofactor>
</comment>
<dbReference type="InterPro" id="IPR051473">
    <property type="entry name" value="P2Ox-like"/>
</dbReference>
<dbReference type="NCBIfam" id="TIGR02462">
    <property type="entry name" value="pyranose_ox"/>
    <property type="match status" value="1"/>
</dbReference>
<dbReference type="InterPro" id="IPR012814">
    <property type="entry name" value="P2OX"/>
</dbReference>
<evidence type="ECO:0000256" key="1">
    <source>
        <dbReference type="ARBA" id="ARBA00000827"/>
    </source>
</evidence>
<dbReference type="InParanoid" id="A0A0H2RK86"/>
<dbReference type="PANTHER" id="PTHR42784">
    <property type="entry name" value="PYRANOSE 2-OXIDASE"/>
    <property type="match status" value="1"/>
</dbReference>
<gene>
    <name evidence="14" type="ORF">SCHPADRAFT_947109</name>
</gene>
<comment type="catalytic activity">
    <reaction evidence="1">
        <text>D-glucose + O2 = 2-dehydro-D-glucose + H2O2</text>
        <dbReference type="Rhea" id="RHEA:10552"/>
        <dbReference type="ChEBI" id="CHEBI:4167"/>
        <dbReference type="ChEBI" id="CHEBI:15379"/>
        <dbReference type="ChEBI" id="CHEBI:16240"/>
        <dbReference type="ChEBI" id="CHEBI:16609"/>
        <dbReference type="EC" id="1.1.3.10"/>
    </reaction>
</comment>
<feature type="domain" description="Glucose-methanol-choline oxidoreductase C-terminal" evidence="13">
    <location>
        <begin position="322"/>
        <end position="442"/>
    </location>
</feature>
<evidence type="ECO:0000256" key="12">
    <source>
        <dbReference type="ARBA" id="ARBA00031330"/>
    </source>
</evidence>
<dbReference type="EMBL" id="KQ086345">
    <property type="protein sequence ID" value="KLO05211.1"/>
    <property type="molecule type" value="Genomic_DNA"/>
</dbReference>
<dbReference type="InterPro" id="IPR036188">
    <property type="entry name" value="FAD/NAD-bd_sf"/>
</dbReference>
<dbReference type="SUPFAM" id="SSF51905">
    <property type="entry name" value="FAD/NAD(P)-binding domain"/>
    <property type="match status" value="1"/>
</dbReference>
<protein>
    <recommendedName>
        <fullName evidence="6">Pyranose 2-oxidase</fullName>
        <ecNumber evidence="5">1.1.3.10</ecNumber>
    </recommendedName>
    <alternativeName>
        <fullName evidence="11">FAD-oxidoreductase</fullName>
    </alternativeName>
    <alternativeName>
        <fullName evidence="10">Glucose 2-oxidase</fullName>
    </alternativeName>
    <alternativeName>
        <fullName evidence="12">Pyranose:oxygen 2-oxidoreductase</fullName>
    </alternativeName>
</protein>
<dbReference type="Pfam" id="PF05199">
    <property type="entry name" value="GMC_oxred_C"/>
    <property type="match status" value="1"/>
</dbReference>
<evidence type="ECO:0000256" key="11">
    <source>
        <dbReference type="ARBA" id="ARBA00031159"/>
    </source>
</evidence>
<keyword evidence="15" id="KW-1185">Reference proteome</keyword>
<name>A0A0H2RK86_9AGAM</name>
<evidence type="ECO:0000313" key="14">
    <source>
        <dbReference type="EMBL" id="KLO05211.1"/>
    </source>
</evidence>
<dbReference type="OrthoDB" id="269227at2759"/>
<dbReference type="STRING" id="27342.A0A0H2RK86"/>
<keyword evidence="7" id="KW-0285">Flavoprotein</keyword>
<organism evidence="14 15">
    <name type="scientific">Schizopora paradoxa</name>
    <dbReference type="NCBI Taxonomy" id="27342"/>
    <lineage>
        <taxon>Eukaryota</taxon>
        <taxon>Fungi</taxon>
        <taxon>Dikarya</taxon>
        <taxon>Basidiomycota</taxon>
        <taxon>Agaricomycotina</taxon>
        <taxon>Agaricomycetes</taxon>
        <taxon>Hymenochaetales</taxon>
        <taxon>Schizoporaceae</taxon>
        <taxon>Schizopora</taxon>
    </lineage>
</organism>
<dbReference type="EC" id="1.1.3.10" evidence="5"/>
<dbReference type="AlphaFoldDB" id="A0A0H2RK86"/>
<comment type="subunit">
    <text evidence="4">Homotetramer.</text>
</comment>
<evidence type="ECO:0000256" key="3">
    <source>
        <dbReference type="ARBA" id="ARBA00010790"/>
    </source>
</evidence>
<evidence type="ECO:0000256" key="7">
    <source>
        <dbReference type="ARBA" id="ARBA00022630"/>
    </source>
</evidence>
<evidence type="ECO:0000256" key="6">
    <source>
        <dbReference type="ARBA" id="ARBA00016408"/>
    </source>
</evidence>
<evidence type="ECO:0000256" key="4">
    <source>
        <dbReference type="ARBA" id="ARBA00011881"/>
    </source>
</evidence>
<accession>A0A0H2RK86</accession>
<evidence type="ECO:0000256" key="2">
    <source>
        <dbReference type="ARBA" id="ARBA00001974"/>
    </source>
</evidence>
<evidence type="ECO:0000256" key="9">
    <source>
        <dbReference type="ARBA" id="ARBA00023002"/>
    </source>
</evidence>
<dbReference type="SUPFAM" id="SSF54373">
    <property type="entry name" value="FAD-linked reductases, C-terminal domain"/>
    <property type="match status" value="1"/>
</dbReference>
<dbReference type="Proteomes" id="UP000053477">
    <property type="component" value="Unassembled WGS sequence"/>
</dbReference>
<sequence length="464" mass="52594">MQNTATDITHWTCATPRFHKKLELPSLLANPEDNVKEWGRLYDLAEKLIGTSRHEFDKSIRHNLVLRTLQAAYKTSDVTLPDNGWPTEEAGKRIFGSLPLACKRLRNPDYVFWNAADTILKSIYVDPKKREKLTLLTNTGCQYLEIEIPSTGEKTAKRARCYDYLHSAMEGDNTSAEVIVEAKYFVIASGAVATPQILFNTEVKRSVPGKTHLFPNLGKYITEQPMAFCQIILKKELIDSIQKNPYDLPWWKERVENHVENYPEDPLRFPFNDPEPQVTTPFTQDKPWHTQIHRDAFSYGAVAATIDTRTIVDFRFFGRMEPKKENTITFETKYTDAFDMPQPTFNIQLSRDDAKRANDMMIDMCDMASKLGGYLPGSEPQFMEPGLALHLGGTTRAGPTKEDHVADTNCKVFEFENLYVAGNGVIPTGFAANPTLTSMGYAIRTAEDIIKKFKKQEAAGSKNK</sequence>
<keyword evidence="9" id="KW-0560">Oxidoreductase</keyword>
<dbReference type="Gene3D" id="3.50.50.60">
    <property type="entry name" value="FAD/NAD(P)-binding domain"/>
    <property type="match status" value="1"/>
</dbReference>
<evidence type="ECO:0000256" key="10">
    <source>
        <dbReference type="ARBA" id="ARBA00030508"/>
    </source>
</evidence>
<evidence type="ECO:0000259" key="13">
    <source>
        <dbReference type="Pfam" id="PF05199"/>
    </source>
</evidence>
<evidence type="ECO:0000256" key="8">
    <source>
        <dbReference type="ARBA" id="ARBA00022827"/>
    </source>
</evidence>
<comment type="similarity">
    <text evidence="3">Belongs to the GMC oxidoreductase family.</text>
</comment>
<dbReference type="GO" id="GO:0050233">
    <property type="term" value="F:pyranose oxidase activity"/>
    <property type="evidence" value="ECO:0007669"/>
    <property type="project" value="UniProtKB-EC"/>
</dbReference>
<dbReference type="GO" id="GO:0050660">
    <property type="term" value="F:flavin adenine dinucleotide binding"/>
    <property type="evidence" value="ECO:0007669"/>
    <property type="project" value="InterPro"/>
</dbReference>
<evidence type="ECO:0000256" key="5">
    <source>
        <dbReference type="ARBA" id="ARBA00013082"/>
    </source>
</evidence>
<reference evidence="14 15" key="1">
    <citation type="submission" date="2015-04" db="EMBL/GenBank/DDBJ databases">
        <title>Complete genome sequence of Schizopora paradoxa KUC8140, a cosmopolitan wood degrader in East Asia.</title>
        <authorList>
            <consortium name="DOE Joint Genome Institute"/>
            <person name="Min B."/>
            <person name="Park H."/>
            <person name="Jang Y."/>
            <person name="Kim J.-J."/>
            <person name="Kim K.H."/>
            <person name="Pangilinan J."/>
            <person name="Lipzen A."/>
            <person name="Riley R."/>
            <person name="Grigoriev I.V."/>
            <person name="Spatafora J.W."/>
            <person name="Choi I.-G."/>
        </authorList>
    </citation>
    <scope>NUCLEOTIDE SEQUENCE [LARGE SCALE GENOMIC DNA]</scope>
    <source>
        <strain evidence="14 15">KUC8140</strain>
    </source>
</reference>
<evidence type="ECO:0000313" key="15">
    <source>
        <dbReference type="Proteomes" id="UP000053477"/>
    </source>
</evidence>
<dbReference type="InterPro" id="IPR007867">
    <property type="entry name" value="GMC_OxRtase_C"/>
</dbReference>